<feature type="compositionally biased region" description="Polar residues" evidence="1">
    <location>
        <begin position="22"/>
        <end position="34"/>
    </location>
</feature>
<proteinExistence type="predicted"/>
<feature type="region of interest" description="Disordered" evidence="1">
    <location>
        <begin position="1"/>
        <end position="66"/>
    </location>
</feature>
<dbReference type="Ensembl" id="ENSMPUT00000009164.1">
    <property type="protein sequence ID" value="ENSMPUP00000009013.1"/>
    <property type="gene ID" value="ENSMPUG00000009089.1"/>
</dbReference>
<evidence type="ECO:0000313" key="2">
    <source>
        <dbReference type="Ensembl" id="ENSMPUP00000009013.1"/>
    </source>
</evidence>
<feature type="compositionally biased region" description="Pro residues" evidence="1">
    <location>
        <begin position="1"/>
        <end position="11"/>
    </location>
</feature>
<protein>
    <submittedName>
        <fullName evidence="2">Uncharacterized protein</fullName>
    </submittedName>
</protein>
<dbReference type="AlphaFoldDB" id="M3YCF6"/>
<name>M3YCF6_MUSPF</name>
<dbReference type="InParanoid" id="M3YCF6"/>
<dbReference type="HOGENOM" id="CLU_2837902_0_0_1"/>
<reference evidence="2" key="1">
    <citation type="submission" date="2024-06" db="UniProtKB">
        <authorList>
            <consortium name="Ensembl"/>
        </authorList>
    </citation>
    <scope>IDENTIFICATION</scope>
</reference>
<sequence>VSTSVPPPYPGEVPKAAVNPYTPRSQSPHPTAPSSFDWPSPPLRSPVYQPQAWWEGGEGSLPSLIP</sequence>
<dbReference type="EMBL" id="AEYP01016661">
    <property type="status" value="NOT_ANNOTATED_CDS"/>
    <property type="molecule type" value="Genomic_DNA"/>
</dbReference>
<accession>M3YCF6</accession>
<organism evidence="2">
    <name type="scientific">Mustela putorius furo</name>
    <name type="common">European domestic ferret</name>
    <name type="synonym">Mustela furo</name>
    <dbReference type="NCBI Taxonomy" id="9669"/>
    <lineage>
        <taxon>Eukaryota</taxon>
        <taxon>Metazoa</taxon>
        <taxon>Chordata</taxon>
        <taxon>Craniata</taxon>
        <taxon>Vertebrata</taxon>
        <taxon>Euteleostomi</taxon>
        <taxon>Mammalia</taxon>
        <taxon>Eutheria</taxon>
        <taxon>Laurasiatheria</taxon>
        <taxon>Carnivora</taxon>
        <taxon>Caniformia</taxon>
        <taxon>Musteloidea</taxon>
        <taxon>Mustelidae</taxon>
        <taxon>Mustelinae</taxon>
        <taxon>Mustela</taxon>
    </lineage>
</organism>
<evidence type="ECO:0000256" key="1">
    <source>
        <dbReference type="SAM" id="MobiDB-lite"/>
    </source>
</evidence>